<dbReference type="AlphaFoldDB" id="A0A1M7JBI8"/>
<feature type="transmembrane region" description="Helical" evidence="5">
    <location>
        <begin position="142"/>
        <end position="165"/>
    </location>
</feature>
<dbReference type="EMBL" id="FRCB01000008">
    <property type="protein sequence ID" value="SHM50460.1"/>
    <property type="molecule type" value="Genomic_DNA"/>
</dbReference>
<feature type="transmembrane region" description="Helical" evidence="5">
    <location>
        <begin position="73"/>
        <end position="94"/>
    </location>
</feature>
<dbReference type="Pfam" id="PF01794">
    <property type="entry name" value="Ferric_reduct"/>
    <property type="match status" value="1"/>
</dbReference>
<feature type="domain" description="Ferric oxidoreductase" evidence="6">
    <location>
        <begin position="43"/>
        <end position="157"/>
    </location>
</feature>
<evidence type="ECO:0000256" key="1">
    <source>
        <dbReference type="ARBA" id="ARBA00004141"/>
    </source>
</evidence>
<keyword evidence="4 5" id="KW-0472">Membrane</keyword>
<dbReference type="GO" id="GO:0016020">
    <property type="term" value="C:membrane"/>
    <property type="evidence" value="ECO:0007669"/>
    <property type="project" value="UniProtKB-SubCell"/>
</dbReference>
<evidence type="ECO:0000259" key="6">
    <source>
        <dbReference type="Pfam" id="PF01794"/>
    </source>
</evidence>
<name>A0A1M7JBI8_9RHOB</name>
<evidence type="ECO:0000256" key="4">
    <source>
        <dbReference type="ARBA" id="ARBA00023136"/>
    </source>
</evidence>
<evidence type="ECO:0000256" key="2">
    <source>
        <dbReference type="ARBA" id="ARBA00022692"/>
    </source>
</evidence>
<sequence>MTVLRALLVWSLLAGVMVVPVIVATGSEFLQYRSATYVVAGFAGVIALSILLLQPLLASGLLPGLPMSVGRRVHRWTGVALLLAIAVHVVGLWITSPPDMIDALTFTAPTAFSVFGVIAMWALIAAALLAGFRKKLRLRPQLWRLAHVTWASVVVVGSVAHAILIEGTMGTVSKILICAVLIAAMALTVHRLQPWIGVWRRGAANLRR</sequence>
<feature type="transmembrane region" description="Helical" evidence="5">
    <location>
        <begin position="171"/>
        <end position="192"/>
    </location>
</feature>
<comment type="subcellular location">
    <subcellularLocation>
        <location evidence="1">Membrane</location>
        <topology evidence="1">Multi-pass membrane protein</topology>
    </subcellularLocation>
</comment>
<evidence type="ECO:0000256" key="3">
    <source>
        <dbReference type="ARBA" id="ARBA00022989"/>
    </source>
</evidence>
<dbReference type="RefSeq" id="WP_149780354.1">
    <property type="nucleotide sequence ID" value="NZ_FRCB01000008.1"/>
</dbReference>
<feature type="transmembrane region" description="Helical" evidence="5">
    <location>
        <begin position="106"/>
        <end position="130"/>
    </location>
</feature>
<organism evidence="7 8">
    <name type="scientific">Roseovarius litoreus</name>
    <dbReference type="NCBI Taxonomy" id="1155722"/>
    <lineage>
        <taxon>Bacteria</taxon>
        <taxon>Pseudomonadati</taxon>
        <taxon>Pseudomonadota</taxon>
        <taxon>Alphaproteobacteria</taxon>
        <taxon>Rhodobacterales</taxon>
        <taxon>Roseobacteraceae</taxon>
        <taxon>Roseovarius</taxon>
    </lineage>
</organism>
<dbReference type="InterPro" id="IPR013130">
    <property type="entry name" value="Fe3_Rdtase_TM_dom"/>
</dbReference>
<feature type="transmembrane region" description="Helical" evidence="5">
    <location>
        <begin position="34"/>
        <end position="53"/>
    </location>
</feature>
<dbReference type="Proteomes" id="UP000322545">
    <property type="component" value="Unassembled WGS sequence"/>
</dbReference>
<reference evidence="7 8" key="1">
    <citation type="submission" date="2016-11" db="EMBL/GenBank/DDBJ databases">
        <authorList>
            <person name="Varghese N."/>
            <person name="Submissions S."/>
        </authorList>
    </citation>
    <scope>NUCLEOTIDE SEQUENCE [LARGE SCALE GENOMIC DNA]</scope>
    <source>
        <strain evidence="7 8">DSM 28249</strain>
    </source>
</reference>
<keyword evidence="2 5" id="KW-0812">Transmembrane</keyword>
<keyword evidence="3 5" id="KW-1133">Transmembrane helix</keyword>
<proteinExistence type="predicted"/>
<accession>A0A1M7JBI8</accession>
<evidence type="ECO:0000313" key="8">
    <source>
        <dbReference type="Proteomes" id="UP000322545"/>
    </source>
</evidence>
<keyword evidence="8" id="KW-1185">Reference proteome</keyword>
<evidence type="ECO:0000256" key="5">
    <source>
        <dbReference type="SAM" id="Phobius"/>
    </source>
</evidence>
<gene>
    <name evidence="7" type="ORF">SAMN05443432_108123</name>
</gene>
<protein>
    <submittedName>
        <fullName evidence="7">Ferric reductase like transmembrane component</fullName>
    </submittedName>
</protein>
<evidence type="ECO:0000313" key="7">
    <source>
        <dbReference type="EMBL" id="SHM50460.1"/>
    </source>
</evidence>